<dbReference type="Gene3D" id="3.30.2130.30">
    <property type="match status" value="1"/>
</dbReference>
<dbReference type="GeneID" id="107274227"/>
<name>A0AAJ7CE73_CEPCN</name>
<dbReference type="Gene3D" id="3.40.50.150">
    <property type="entry name" value="Vaccinia Virus protein VP39"/>
    <property type="match status" value="1"/>
</dbReference>
<keyword evidence="2" id="KW-1185">Reference proteome</keyword>
<evidence type="ECO:0000313" key="2">
    <source>
        <dbReference type="Proteomes" id="UP000694920"/>
    </source>
</evidence>
<dbReference type="PANTHER" id="PTHR14911:SF13">
    <property type="entry name" value="TRNA (GUANINE(6)-N2)-METHYLTRANSFERASE THUMP3"/>
    <property type="match status" value="1"/>
</dbReference>
<dbReference type="SUPFAM" id="SSF143437">
    <property type="entry name" value="THUMP domain-like"/>
    <property type="match status" value="1"/>
</dbReference>
<dbReference type="SUPFAM" id="SSF53335">
    <property type="entry name" value="S-adenosyl-L-methionine-dependent methyltransferases"/>
    <property type="match status" value="1"/>
</dbReference>
<accession>A0AAJ7CE73</accession>
<dbReference type="AlphaFoldDB" id="A0AAJ7CE73"/>
<dbReference type="Proteomes" id="UP000694920">
    <property type="component" value="Unplaced"/>
</dbReference>
<sequence>MMKTDIMKLADQAKMHENVLTVMATVDTGFEWMAVDEYKEKLGSNAQYVKERGRIYFNLRQKDFSKVQDMRSIDNVYIVADASWLPFSGIMKGSELDSDLEIIRKFAKEKISLRRALDAWKEIVNFHGIMYPSLREYQDSDLALQRPKSPVHCARTKKRGLDPSSASKESLLRFRVTCERTGSHSFESQDVARIVGGELQDTFNWIVDLVQYHLQIVCHVKLGEIITSLRVTHESKHRRNIQFYGPTTLRSTICYSLIRLASPLPGDIIIDPMCGGGSIPLEAAIAFPNTYLLGGEIHCNAVDRARANVAAMNVDRKLDLIQWNLLHLPLKDSFVDIFVTDMPFGKRSGSITDNRVFYKKWLLEMGRVSKLGSGRLVLLTKDRRSIATALKMYGKLFRVTKTLGANIGGLQAAVYVLLRTNISWEDHKTVEHDAKRVKVQE</sequence>
<reference evidence="3" key="1">
    <citation type="submission" date="2025-08" db="UniProtKB">
        <authorList>
            <consortium name="RefSeq"/>
        </authorList>
    </citation>
    <scope>IDENTIFICATION</scope>
</reference>
<feature type="domain" description="Ribosomal RNA large subunit methyltransferase K/L-like methyltransferase" evidence="1">
    <location>
        <begin position="242"/>
        <end position="396"/>
    </location>
</feature>
<gene>
    <name evidence="3" type="primary">LOC107274227</name>
</gene>
<protein>
    <submittedName>
        <fullName evidence="3">THUMP domain-containing protein 3 isoform X1</fullName>
    </submittedName>
</protein>
<dbReference type="CDD" id="cd11715">
    <property type="entry name" value="THUMP_AdoMetMT"/>
    <property type="match status" value="1"/>
</dbReference>
<dbReference type="GO" id="GO:0030488">
    <property type="term" value="P:tRNA methylation"/>
    <property type="evidence" value="ECO:0007669"/>
    <property type="project" value="TreeGrafter"/>
</dbReference>
<evidence type="ECO:0000313" key="3">
    <source>
        <dbReference type="RefSeq" id="XP_015608601.1"/>
    </source>
</evidence>
<proteinExistence type="predicted"/>
<dbReference type="GO" id="GO:0043527">
    <property type="term" value="C:tRNA methyltransferase complex"/>
    <property type="evidence" value="ECO:0007669"/>
    <property type="project" value="UniProtKB-ARBA"/>
</dbReference>
<dbReference type="InterPro" id="IPR029063">
    <property type="entry name" value="SAM-dependent_MTases_sf"/>
</dbReference>
<dbReference type="RefSeq" id="XP_015608601.1">
    <property type="nucleotide sequence ID" value="XM_015753115.2"/>
</dbReference>
<dbReference type="GO" id="GO:0016423">
    <property type="term" value="F:tRNA (guanine) methyltransferase activity"/>
    <property type="evidence" value="ECO:0007669"/>
    <property type="project" value="TreeGrafter"/>
</dbReference>
<dbReference type="PANTHER" id="PTHR14911">
    <property type="entry name" value="THUMP DOMAIN-CONTAINING"/>
    <property type="match status" value="1"/>
</dbReference>
<evidence type="ECO:0000259" key="1">
    <source>
        <dbReference type="Pfam" id="PF01170"/>
    </source>
</evidence>
<dbReference type="Pfam" id="PF01170">
    <property type="entry name" value="UPF0020"/>
    <property type="match status" value="1"/>
</dbReference>
<organism evidence="2 3">
    <name type="scientific">Cephus cinctus</name>
    <name type="common">Wheat stem sawfly</name>
    <dbReference type="NCBI Taxonomy" id="211228"/>
    <lineage>
        <taxon>Eukaryota</taxon>
        <taxon>Metazoa</taxon>
        <taxon>Ecdysozoa</taxon>
        <taxon>Arthropoda</taxon>
        <taxon>Hexapoda</taxon>
        <taxon>Insecta</taxon>
        <taxon>Pterygota</taxon>
        <taxon>Neoptera</taxon>
        <taxon>Endopterygota</taxon>
        <taxon>Hymenoptera</taxon>
        <taxon>Cephoidea</taxon>
        <taxon>Cephidae</taxon>
        <taxon>Cephus</taxon>
    </lineage>
</organism>
<dbReference type="InterPro" id="IPR000241">
    <property type="entry name" value="RlmKL-like_Mtase"/>
</dbReference>
<dbReference type="FunFam" id="3.40.50.150:FF:000073">
    <property type="entry name" value="THUMP domain containing 3"/>
    <property type="match status" value="1"/>
</dbReference>
<dbReference type="KEGG" id="ccin:107274227"/>